<gene>
    <name evidence="3" type="ORF">K3148_04745</name>
</gene>
<evidence type="ECO:0008006" key="5">
    <source>
        <dbReference type="Google" id="ProtNLM"/>
    </source>
</evidence>
<reference evidence="3 4" key="1">
    <citation type="submission" date="2021-08" db="EMBL/GenBank/DDBJ databases">
        <title>Comparative Genomics Analysis of the Genus Qipengyuania Reveals Extensive Genetic Diversity and Metabolic Versatility, Including the Description of Fifteen Novel Species.</title>
        <authorList>
            <person name="Liu Y."/>
        </authorList>
    </citation>
    <scope>NUCLEOTIDE SEQUENCE [LARGE SCALE GENOMIC DNA]</scope>
    <source>
        <strain evidence="3 4">1NDH13</strain>
    </source>
</reference>
<dbReference type="Proteomes" id="UP000824281">
    <property type="component" value="Chromosome"/>
</dbReference>
<feature type="compositionally biased region" description="Basic and acidic residues" evidence="1">
    <location>
        <begin position="79"/>
        <end position="95"/>
    </location>
</feature>
<keyword evidence="2" id="KW-0732">Signal</keyword>
<accession>A0ABX8ZSF3</accession>
<evidence type="ECO:0000256" key="2">
    <source>
        <dbReference type="SAM" id="SignalP"/>
    </source>
</evidence>
<name>A0ABX8ZSF3_9SPHN</name>
<protein>
    <recommendedName>
        <fullName evidence="5">DUF3617 family protein</fullName>
    </recommendedName>
</protein>
<evidence type="ECO:0000313" key="3">
    <source>
        <dbReference type="EMBL" id="QZD90704.1"/>
    </source>
</evidence>
<feature type="signal peptide" evidence="2">
    <location>
        <begin position="1"/>
        <end position="22"/>
    </location>
</feature>
<organism evidence="3 4">
    <name type="scientific">Qipengyuania aurantiaca</name>
    <dbReference type="NCBI Taxonomy" id="2867233"/>
    <lineage>
        <taxon>Bacteria</taxon>
        <taxon>Pseudomonadati</taxon>
        <taxon>Pseudomonadota</taxon>
        <taxon>Alphaproteobacteria</taxon>
        <taxon>Sphingomonadales</taxon>
        <taxon>Erythrobacteraceae</taxon>
        <taxon>Qipengyuania</taxon>
    </lineage>
</organism>
<feature type="compositionally biased region" description="Low complexity" evidence="1">
    <location>
        <begin position="199"/>
        <end position="212"/>
    </location>
</feature>
<keyword evidence="4" id="KW-1185">Reference proteome</keyword>
<dbReference type="EMBL" id="CP081295">
    <property type="protein sequence ID" value="QZD90704.1"/>
    <property type="molecule type" value="Genomic_DNA"/>
</dbReference>
<proteinExistence type="predicted"/>
<evidence type="ECO:0000256" key="1">
    <source>
        <dbReference type="SAM" id="MobiDB-lite"/>
    </source>
</evidence>
<feature type="chain" id="PRO_5045305258" description="DUF3617 family protein" evidence="2">
    <location>
        <begin position="23"/>
        <end position="212"/>
    </location>
</feature>
<feature type="region of interest" description="Disordered" evidence="1">
    <location>
        <begin position="79"/>
        <end position="104"/>
    </location>
</feature>
<feature type="region of interest" description="Disordered" evidence="1">
    <location>
        <begin position="142"/>
        <end position="212"/>
    </location>
</feature>
<dbReference type="RefSeq" id="WP_221426166.1">
    <property type="nucleotide sequence ID" value="NZ_CP081295.1"/>
</dbReference>
<evidence type="ECO:0000313" key="4">
    <source>
        <dbReference type="Proteomes" id="UP000824281"/>
    </source>
</evidence>
<sequence length="212" mass="22535">MSRRSPTALGMALALLASGAGAQEADRDTALEAQTGEPPETIDLTIRSEDLEVNYEDCTEDQEAAIISGEIIVCRRKSEQEDRLYSNEEAQDRHAQRTMHQGDPQAPDMFGIPNHGVVVARGCFIPPCPKPPVHMIDFDELPETPKGSDAERVGMGLAPRGPRRTEDGAMLIAGEPALQANADELGLPPPLAGEESDVSPSGSASPEAEPSG</sequence>